<dbReference type="Proteomes" id="UP000035681">
    <property type="component" value="Unplaced"/>
</dbReference>
<keyword evidence="4 5" id="KW-0472">Membrane</keyword>
<evidence type="ECO:0000256" key="3">
    <source>
        <dbReference type="ARBA" id="ARBA00022989"/>
    </source>
</evidence>
<accession>A0A0K0EKD8</accession>
<evidence type="ECO:0000313" key="9">
    <source>
        <dbReference type="WBParaSite" id="TCONS_00001890.p1"/>
    </source>
</evidence>
<dbReference type="PROSITE" id="PS50262">
    <property type="entry name" value="G_PROTEIN_RECEP_F1_2"/>
    <property type="match status" value="1"/>
</dbReference>
<sequence>MNEFIDGSGRNDNDDNKNIINFHENNQDIIITDNVEINYNFSINSNPPSDCSFVPPVYVEERFWLVTVAGTIIAIICIIENAFLFSMLARKRKYRNSYALYLLLLALFDILIGIAYIPLMSLSLYLDYIQSVILLRAWYAYMIPMITVSHIAMTSTTFLIVAASWERYCITASNTKMVRFLNKYRKNIAGGAVVLGMLTKISLAFEFDIKFVPRCVNTMAEYELNSSSLALSYYYALFWRLIFRNIFTILAPFFFLLIINARVVYILHQYPTTIINPFPTDTSLIINDIDKNSSNPKLSYEYQRKIKVRAATKTLLFVALSYILSNFLNVILTLWEYIDIELLQYEYLSFYTITVDLISIFTVLVGALRLPIYVACMPEMRIEFRNYFHKMFNPKEYDEMLMVKKKPGFLKKFIHNQYKSPNIFIGMGEMWLLRPMGKDNHGEVSSDEGDSLTPSLHYINDNEYIKDSYFELSKVATPISIKISSSNLFDNKNTTDNLKNESYHSISSVNKDSHNFNEIFL</sequence>
<reference evidence="8" key="1">
    <citation type="submission" date="2015-08" db="UniProtKB">
        <authorList>
            <consortium name="WormBaseParasite"/>
        </authorList>
    </citation>
    <scope>IDENTIFICATION</scope>
</reference>
<name>A0A0K0EKD8_STRER</name>
<evidence type="ECO:0000256" key="1">
    <source>
        <dbReference type="ARBA" id="ARBA00004370"/>
    </source>
</evidence>
<evidence type="ECO:0000259" key="6">
    <source>
        <dbReference type="PROSITE" id="PS50262"/>
    </source>
</evidence>
<protein>
    <submittedName>
        <fullName evidence="8 9">G_PROTEIN_RECEP_F1_2 domain-containing protein</fullName>
    </submittedName>
</protein>
<dbReference type="STRING" id="6248.A0A0K0EKD8"/>
<organism evidence="8">
    <name type="scientific">Strongyloides stercoralis</name>
    <name type="common">Threadworm</name>
    <dbReference type="NCBI Taxonomy" id="6248"/>
    <lineage>
        <taxon>Eukaryota</taxon>
        <taxon>Metazoa</taxon>
        <taxon>Ecdysozoa</taxon>
        <taxon>Nematoda</taxon>
        <taxon>Chromadorea</taxon>
        <taxon>Rhabditida</taxon>
        <taxon>Tylenchina</taxon>
        <taxon>Panagrolaimomorpha</taxon>
        <taxon>Strongyloidoidea</taxon>
        <taxon>Strongyloididae</taxon>
        <taxon>Strongyloides</taxon>
    </lineage>
</organism>
<feature type="transmembrane region" description="Helical" evidence="5">
    <location>
        <begin position="139"/>
        <end position="165"/>
    </location>
</feature>
<feature type="transmembrane region" description="Helical" evidence="5">
    <location>
        <begin position="237"/>
        <end position="259"/>
    </location>
</feature>
<evidence type="ECO:0000313" key="8">
    <source>
        <dbReference type="WBParaSite" id="SSTP_0000993200.1"/>
    </source>
</evidence>
<dbReference type="WBParaSite" id="SSTP_0000993200.1">
    <property type="protein sequence ID" value="SSTP_0000993200.1"/>
    <property type="gene ID" value="SSTP_0000993200"/>
</dbReference>
<evidence type="ECO:0000256" key="4">
    <source>
        <dbReference type="ARBA" id="ARBA00023136"/>
    </source>
</evidence>
<dbReference type="GO" id="GO:0016020">
    <property type="term" value="C:membrane"/>
    <property type="evidence" value="ECO:0007669"/>
    <property type="project" value="UniProtKB-SubCell"/>
</dbReference>
<evidence type="ECO:0000256" key="5">
    <source>
        <dbReference type="SAM" id="Phobius"/>
    </source>
</evidence>
<comment type="subcellular location">
    <subcellularLocation>
        <location evidence="1">Membrane</location>
    </subcellularLocation>
</comment>
<dbReference type="WBParaSite" id="TCONS_00001890.p1">
    <property type="protein sequence ID" value="TCONS_00001890.p1"/>
    <property type="gene ID" value="XLOC_001798"/>
</dbReference>
<feature type="transmembrane region" description="Helical" evidence="5">
    <location>
        <begin position="350"/>
        <end position="376"/>
    </location>
</feature>
<feature type="domain" description="G-protein coupled receptors family 1 profile" evidence="6">
    <location>
        <begin position="80"/>
        <end position="373"/>
    </location>
</feature>
<keyword evidence="7" id="KW-1185">Reference proteome</keyword>
<evidence type="ECO:0000313" key="7">
    <source>
        <dbReference type="Proteomes" id="UP000035681"/>
    </source>
</evidence>
<keyword evidence="3 5" id="KW-1133">Transmembrane helix</keyword>
<dbReference type="PANTHER" id="PTHR46709">
    <property type="entry name" value="PROTEIN CBG23488-RELATED"/>
    <property type="match status" value="1"/>
</dbReference>
<dbReference type="Gene3D" id="1.20.1070.10">
    <property type="entry name" value="Rhodopsin 7-helix transmembrane proteins"/>
    <property type="match status" value="1"/>
</dbReference>
<dbReference type="AlphaFoldDB" id="A0A0K0EKD8"/>
<dbReference type="PANTHER" id="PTHR46709:SF4">
    <property type="entry name" value="G-PROTEIN COUPLED RECEPTORS FAMILY 1 PROFILE DOMAIN-CONTAINING PROTEIN"/>
    <property type="match status" value="1"/>
</dbReference>
<feature type="transmembrane region" description="Helical" evidence="5">
    <location>
        <begin position="186"/>
        <end position="205"/>
    </location>
</feature>
<proteinExistence type="predicted"/>
<feature type="transmembrane region" description="Helical" evidence="5">
    <location>
        <begin position="98"/>
        <end position="119"/>
    </location>
</feature>
<dbReference type="SUPFAM" id="SSF81321">
    <property type="entry name" value="Family A G protein-coupled receptor-like"/>
    <property type="match status" value="1"/>
</dbReference>
<evidence type="ECO:0000256" key="2">
    <source>
        <dbReference type="ARBA" id="ARBA00022692"/>
    </source>
</evidence>
<dbReference type="InterPro" id="IPR017452">
    <property type="entry name" value="GPCR_Rhodpsn_7TM"/>
</dbReference>
<feature type="transmembrane region" description="Helical" evidence="5">
    <location>
        <begin position="63"/>
        <end position="86"/>
    </location>
</feature>
<feature type="transmembrane region" description="Helical" evidence="5">
    <location>
        <begin position="314"/>
        <end position="338"/>
    </location>
</feature>
<keyword evidence="2 5" id="KW-0812">Transmembrane</keyword>